<proteinExistence type="predicted"/>
<sequence length="115" mass="12648">MTTITTNTAWDAKAAPPVNTNTFIDKWNQFMESQADRITLWFLVSLVFQGVFFLPVPAALIYYAGAPIAVLFITLTLFFANIIAGMGGAGIKTLLWLFASSVAIHLLMILAFVLF</sequence>
<name>A0ABR9XNE5_9SPHI</name>
<gene>
    <name evidence="2" type="ORF">IRJ18_19400</name>
</gene>
<feature type="transmembrane region" description="Helical" evidence="1">
    <location>
        <begin position="94"/>
        <end position="114"/>
    </location>
</feature>
<dbReference type="RefSeq" id="WP_194107943.1">
    <property type="nucleotide sequence ID" value="NZ_JADFFM010000002.1"/>
</dbReference>
<keyword evidence="1" id="KW-0812">Transmembrane</keyword>
<organism evidence="2 3">
    <name type="scientific">Mucilaginibacter boryungensis</name>
    <dbReference type="NCBI Taxonomy" id="768480"/>
    <lineage>
        <taxon>Bacteria</taxon>
        <taxon>Pseudomonadati</taxon>
        <taxon>Bacteroidota</taxon>
        <taxon>Sphingobacteriia</taxon>
        <taxon>Sphingobacteriales</taxon>
        <taxon>Sphingobacteriaceae</taxon>
        <taxon>Mucilaginibacter</taxon>
    </lineage>
</organism>
<keyword evidence="3" id="KW-1185">Reference proteome</keyword>
<dbReference type="EMBL" id="JADFFM010000002">
    <property type="protein sequence ID" value="MBE9668545.1"/>
    <property type="molecule type" value="Genomic_DNA"/>
</dbReference>
<evidence type="ECO:0000313" key="2">
    <source>
        <dbReference type="EMBL" id="MBE9668545.1"/>
    </source>
</evidence>
<evidence type="ECO:0000313" key="3">
    <source>
        <dbReference type="Proteomes" id="UP000632774"/>
    </source>
</evidence>
<protein>
    <submittedName>
        <fullName evidence="2">Uncharacterized protein</fullName>
    </submittedName>
</protein>
<feature type="transmembrane region" description="Helical" evidence="1">
    <location>
        <begin position="60"/>
        <end position="82"/>
    </location>
</feature>
<dbReference type="Proteomes" id="UP000632774">
    <property type="component" value="Unassembled WGS sequence"/>
</dbReference>
<keyword evidence="1" id="KW-0472">Membrane</keyword>
<accession>A0ABR9XNE5</accession>
<reference evidence="2 3" key="1">
    <citation type="submission" date="2020-10" db="EMBL/GenBank/DDBJ databases">
        <title>Mucilaginibacter mali sp. nov., isolated from rhizosphere soil of apple orchard.</title>
        <authorList>
            <person name="Lee J.-S."/>
            <person name="Kim H.S."/>
            <person name="Kim J.-S."/>
        </authorList>
    </citation>
    <scope>NUCLEOTIDE SEQUENCE [LARGE SCALE GENOMIC DNA]</scope>
    <source>
        <strain evidence="2 3">KCTC 23157</strain>
    </source>
</reference>
<keyword evidence="1" id="KW-1133">Transmembrane helix</keyword>
<evidence type="ECO:0000256" key="1">
    <source>
        <dbReference type="SAM" id="Phobius"/>
    </source>
</evidence>
<comment type="caution">
    <text evidence="2">The sequence shown here is derived from an EMBL/GenBank/DDBJ whole genome shotgun (WGS) entry which is preliminary data.</text>
</comment>
<feature type="transmembrane region" description="Helical" evidence="1">
    <location>
        <begin position="38"/>
        <end position="54"/>
    </location>
</feature>